<protein>
    <submittedName>
        <fullName evidence="1">Uncharacterized protein</fullName>
    </submittedName>
</protein>
<evidence type="ECO:0000313" key="1">
    <source>
        <dbReference type="EMBL" id="CAF4181466.1"/>
    </source>
</evidence>
<dbReference type="Proteomes" id="UP000681967">
    <property type="component" value="Unassembled WGS sequence"/>
</dbReference>
<dbReference type="Proteomes" id="UP000681720">
    <property type="component" value="Unassembled WGS sequence"/>
</dbReference>
<reference evidence="1" key="1">
    <citation type="submission" date="2021-02" db="EMBL/GenBank/DDBJ databases">
        <authorList>
            <person name="Nowell W R."/>
        </authorList>
    </citation>
    <scope>NUCLEOTIDE SEQUENCE</scope>
</reference>
<organism evidence="1 3">
    <name type="scientific">Rotaria magnacalcarata</name>
    <dbReference type="NCBI Taxonomy" id="392030"/>
    <lineage>
        <taxon>Eukaryota</taxon>
        <taxon>Metazoa</taxon>
        <taxon>Spiralia</taxon>
        <taxon>Gnathifera</taxon>
        <taxon>Rotifera</taxon>
        <taxon>Eurotatoria</taxon>
        <taxon>Bdelloidea</taxon>
        <taxon>Philodinida</taxon>
        <taxon>Philodinidae</taxon>
        <taxon>Rotaria</taxon>
    </lineage>
</organism>
<dbReference type="AlphaFoldDB" id="A0A8S2RS55"/>
<sequence length="106" mass="11604">NMPVVQSSHQTSNDLSVSMNNMQTSRSIIIPQQNLSNQYPVRFNQELLHNFGINIPTSRQAEAKEASLSPSISTSLVPLPTSLSNNLGINNIHHMNQPSITPTIIG</sequence>
<gene>
    <name evidence="1" type="ORF">BYL167_LOCUS22839</name>
    <name evidence="2" type="ORF">GIL414_LOCUS25969</name>
</gene>
<comment type="caution">
    <text evidence="1">The sequence shown here is derived from an EMBL/GenBank/DDBJ whole genome shotgun (WGS) entry which is preliminary data.</text>
</comment>
<dbReference type="EMBL" id="CAJOBJ010036698">
    <property type="protein sequence ID" value="CAF4303738.1"/>
    <property type="molecule type" value="Genomic_DNA"/>
</dbReference>
<name>A0A8S2RS55_9BILA</name>
<dbReference type="EMBL" id="CAJOBH010014438">
    <property type="protein sequence ID" value="CAF4181466.1"/>
    <property type="molecule type" value="Genomic_DNA"/>
</dbReference>
<proteinExistence type="predicted"/>
<feature type="non-terminal residue" evidence="1">
    <location>
        <position position="1"/>
    </location>
</feature>
<evidence type="ECO:0000313" key="3">
    <source>
        <dbReference type="Proteomes" id="UP000681967"/>
    </source>
</evidence>
<accession>A0A8S2RS55</accession>
<evidence type="ECO:0000313" key="2">
    <source>
        <dbReference type="EMBL" id="CAF4303738.1"/>
    </source>
</evidence>
<feature type="non-terminal residue" evidence="1">
    <location>
        <position position="106"/>
    </location>
</feature>